<comment type="caution">
    <text evidence="1">The sequence shown here is derived from an EMBL/GenBank/DDBJ whole genome shotgun (WGS) entry which is preliminary data.</text>
</comment>
<evidence type="ECO:0000313" key="1">
    <source>
        <dbReference type="EMBL" id="EYB95623.1"/>
    </source>
</evidence>
<evidence type="ECO:0000313" key="2">
    <source>
        <dbReference type="Proteomes" id="UP000024635"/>
    </source>
</evidence>
<keyword evidence="2" id="KW-1185">Reference proteome</keyword>
<reference evidence="2" key="1">
    <citation type="journal article" date="2015" name="Nat. Genet.">
        <title>The genome and transcriptome of the zoonotic hookworm Ancylostoma ceylanicum identify infection-specific gene families.</title>
        <authorList>
            <person name="Schwarz E.M."/>
            <person name="Hu Y."/>
            <person name="Antoshechkin I."/>
            <person name="Miller M.M."/>
            <person name="Sternberg P.W."/>
            <person name="Aroian R.V."/>
        </authorList>
    </citation>
    <scope>NUCLEOTIDE SEQUENCE</scope>
    <source>
        <strain evidence="2">HY135</strain>
    </source>
</reference>
<accession>A0A016SY27</accession>
<name>A0A016SY27_9BILA</name>
<dbReference type="AlphaFoldDB" id="A0A016SY27"/>
<proteinExistence type="predicted"/>
<sequence>MFLNVSISHISYSSGQYDMIRGTVEDGISSYNSTIDRAIQVKFEDVVRVQVFFLPAPLLDSGANCFQTDLSCCKRKFTALFRSLIANELRPNRL</sequence>
<dbReference type="Proteomes" id="UP000024635">
    <property type="component" value="Unassembled WGS sequence"/>
</dbReference>
<dbReference type="EMBL" id="JARK01001493">
    <property type="protein sequence ID" value="EYB95623.1"/>
    <property type="molecule type" value="Genomic_DNA"/>
</dbReference>
<organism evidence="1 2">
    <name type="scientific">Ancylostoma ceylanicum</name>
    <dbReference type="NCBI Taxonomy" id="53326"/>
    <lineage>
        <taxon>Eukaryota</taxon>
        <taxon>Metazoa</taxon>
        <taxon>Ecdysozoa</taxon>
        <taxon>Nematoda</taxon>
        <taxon>Chromadorea</taxon>
        <taxon>Rhabditida</taxon>
        <taxon>Rhabditina</taxon>
        <taxon>Rhabditomorpha</taxon>
        <taxon>Strongyloidea</taxon>
        <taxon>Ancylostomatidae</taxon>
        <taxon>Ancylostomatinae</taxon>
        <taxon>Ancylostoma</taxon>
    </lineage>
</organism>
<gene>
    <name evidence="1" type="primary">Acey_s0157.g3175</name>
    <name evidence="1" type="ORF">Y032_0157g3175</name>
</gene>
<protein>
    <submittedName>
        <fullName evidence="1">Uncharacterized protein</fullName>
    </submittedName>
</protein>